<proteinExistence type="predicted"/>
<feature type="non-terminal residue" evidence="1">
    <location>
        <position position="50"/>
    </location>
</feature>
<gene>
    <name evidence="1" type="ORF">S03H2_51830</name>
</gene>
<name>X1HZ57_9ZZZZ</name>
<dbReference type="AlphaFoldDB" id="X1HZ57"/>
<dbReference type="EMBL" id="BARU01032907">
    <property type="protein sequence ID" value="GAH62355.1"/>
    <property type="molecule type" value="Genomic_DNA"/>
</dbReference>
<evidence type="ECO:0000313" key="1">
    <source>
        <dbReference type="EMBL" id="GAH62355.1"/>
    </source>
</evidence>
<accession>X1HZ57</accession>
<sequence length="50" mass="5629">MSLTHKEVEKHIREIEAMALEPYTQSASWYGLTVSFESGRKRDGSSGKEA</sequence>
<organism evidence="1">
    <name type="scientific">marine sediment metagenome</name>
    <dbReference type="NCBI Taxonomy" id="412755"/>
    <lineage>
        <taxon>unclassified sequences</taxon>
        <taxon>metagenomes</taxon>
        <taxon>ecological metagenomes</taxon>
    </lineage>
</organism>
<reference evidence="1" key="1">
    <citation type="journal article" date="2014" name="Front. Microbiol.">
        <title>High frequency of phylogenetically diverse reductive dehalogenase-homologous genes in deep subseafloor sedimentary metagenomes.</title>
        <authorList>
            <person name="Kawai M."/>
            <person name="Futagami T."/>
            <person name="Toyoda A."/>
            <person name="Takaki Y."/>
            <person name="Nishi S."/>
            <person name="Hori S."/>
            <person name="Arai W."/>
            <person name="Tsubouchi T."/>
            <person name="Morono Y."/>
            <person name="Uchiyama I."/>
            <person name="Ito T."/>
            <person name="Fujiyama A."/>
            <person name="Inagaki F."/>
            <person name="Takami H."/>
        </authorList>
    </citation>
    <scope>NUCLEOTIDE SEQUENCE</scope>
    <source>
        <strain evidence="1">Expedition CK06-06</strain>
    </source>
</reference>
<comment type="caution">
    <text evidence="1">The sequence shown here is derived from an EMBL/GenBank/DDBJ whole genome shotgun (WGS) entry which is preliminary data.</text>
</comment>
<protein>
    <submittedName>
        <fullName evidence="1">Uncharacterized protein</fullName>
    </submittedName>
</protein>